<dbReference type="GO" id="GO:0020037">
    <property type="term" value="F:heme binding"/>
    <property type="evidence" value="ECO:0007669"/>
    <property type="project" value="InterPro"/>
</dbReference>
<keyword evidence="13" id="KW-0614">Plasmid</keyword>
<evidence type="ECO:0000256" key="9">
    <source>
        <dbReference type="PIRSR" id="PIRSR000018-50"/>
    </source>
</evidence>
<accession>W0I2X3</accession>
<feature type="binding site" description="covalent" evidence="9">
    <location>
        <position position="45"/>
    </location>
    <ligand>
        <name>heme c</name>
        <dbReference type="ChEBI" id="CHEBI:61717"/>
        <label>1</label>
    </ligand>
</feature>
<dbReference type="PANTHER" id="PTHR35008:SF8">
    <property type="entry name" value="ALCOHOL DEHYDROGENASE CYTOCHROME C SUBUNIT"/>
    <property type="match status" value="1"/>
</dbReference>
<proteinExistence type="predicted"/>
<evidence type="ECO:0000256" key="3">
    <source>
        <dbReference type="ARBA" id="ARBA00022617"/>
    </source>
</evidence>
<dbReference type="KEGG" id="sod:Sant_P0055"/>
<dbReference type="AlphaFoldDB" id="W0I2X3"/>
<feature type="binding site" description="axial binding residue" evidence="10">
    <location>
        <position position="196"/>
    </location>
    <ligand>
        <name>heme c</name>
        <dbReference type="ChEBI" id="CHEBI:61717"/>
        <label>2</label>
    </ligand>
    <ligandPart>
        <name>Fe</name>
        <dbReference type="ChEBI" id="CHEBI:18248"/>
    </ligandPart>
</feature>
<evidence type="ECO:0000256" key="10">
    <source>
        <dbReference type="PIRSR" id="PIRSR000018-51"/>
    </source>
</evidence>
<feature type="binding site" description="covalent" evidence="9">
    <location>
        <position position="195"/>
    </location>
    <ligand>
        <name>heme c</name>
        <dbReference type="ChEBI" id="CHEBI:61717"/>
        <label>2</label>
    </ligand>
</feature>
<dbReference type="InterPro" id="IPR009056">
    <property type="entry name" value="Cyt_c-like_dom"/>
</dbReference>
<feature type="signal peptide" evidence="11">
    <location>
        <begin position="1"/>
        <end position="22"/>
    </location>
</feature>
<dbReference type="PATRIC" id="fig|1239307.3.peg.4579"/>
<dbReference type="InterPro" id="IPR014353">
    <property type="entry name" value="Membr-bd_ADH_cyt_c"/>
</dbReference>
<dbReference type="PIRSF" id="PIRSF000018">
    <property type="entry name" value="Mb_ADH_cyt_c"/>
    <property type="match status" value="1"/>
</dbReference>
<reference evidence="13 14" key="1">
    <citation type="journal article" date="2014" name="Genome Biol. Evol.">
        <title>Genome degeneration and adaptation in a nascent stage of symbiosis.</title>
        <authorList>
            <person name="Oakeson K.F."/>
            <person name="Gil R."/>
            <person name="Clayton A.L."/>
            <person name="Dunn D.M."/>
            <person name="von Niederhausern A.C."/>
            <person name="Hamil C."/>
            <person name="Aoyagi A."/>
            <person name="Duval B."/>
            <person name="Baca A."/>
            <person name="Silva F.J."/>
            <person name="Vallier A."/>
            <person name="Jackson D.G."/>
            <person name="Latorre A."/>
            <person name="Weiss R.B."/>
            <person name="Heddi A."/>
            <person name="Moya A."/>
            <person name="Dale C."/>
        </authorList>
    </citation>
    <scope>NUCLEOTIDE SEQUENCE [LARGE SCALE GENOMIC DNA]</scope>
    <source>
        <strain evidence="13 14">HS1</strain>
        <plasmid evidence="14">Plasmid pHS1</plasmid>
    </source>
</reference>
<dbReference type="PANTHER" id="PTHR35008">
    <property type="entry name" value="BLL4482 PROTEIN-RELATED"/>
    <property type="match status" value="1"/>
</dbReference>
<gene>
    <name evidence="13" type="ORF">Sant_P0055</name>
</gene>
<dbReference type="EMBL" id="CP006570">
    <property type="protein sequence ID" value="AHF79102.1"/>
    <property type="molecule type" value="Genomic_DNA"/>
</dbReference>
<dbReference type="InterPro" id="IPR051459">
    <property type="entry name" value="Cytochrome_c-type_DH"/>
</dbReference>
<feature type="binding site" description="axial binding residue" evidence="10">
    <location>
        <position position="49"/>
    </location>
    <ligand>
        <name>heme c</name>
        <dbReference type="ChEBI" id="CHEBI:61717"/>
        <label>1</label>
    </ligand>
    <ligandPart>
        <name>Fe</name>
        <dbReference type="ChEBI" id="CHEBI:18248"/>
    </ligandPart>
</feature>
<feature type="binding site" description="covalent" evidence="9">
    <location>
        <position position="331"/>
    </location>
    <ligand>
        <name>heme c</name>
        <dbReference type="ChEBI" id="CHEBI:61717"/>
        <label>3</label>
    </ligand>
</feature>
<evidence type="ECO:0000256" key="5">
    <source>
        <dbReference type="ARBA" id="ARBA00022729"/>
    </source>
</evidence>
<keyword evidence="4 10" id="KW-0479">Metal-binding</keyword>
<comment type="cofactor">
    <cofactor evidence="9">
        <name>heme c</name>
        <dbReference type="ChEBI" id="CHEBI:61717"/>
    </cofactor>
    <text evidence="9">Binds 3 heme c groups covalently per subunit.</text>
</comment>
<comment type="subcellular location">
    <subcellularLocation>
        <location evidence="1">Cell membrane</location>
    </subcellularLocation>
</comment>
<feature type="binding site" description="covalent" evidence="9">
    <location>
        <position position="48"/>
    </location>
    <ligand>
        <name>heme c</name>
        <dbReference type="ChEBI" id="CHEBI:61717"/>
        <label>1</label>
    </ligand>
</feature>
<keyword evidence="7 10" id="KW-0408">Iron</keyword>
<dbReference type="SUPFAM" id="SSF46626">
    <property type="entry name" value="Cytochrome c"/>
    <property type="match status" value="3"/>
</dbReference>
<keyword evidence="5 11" id="KW-0732">Signal</keyword>
<feature type="domain" description="Cytochrome c" evidence="12">
    <location>
        <begin position="177"/>
        <end position="286"/>
    </location>
</feature>
<evidence type="ECO:0000313" key="13">
    <source>
        <dbReference type="EMBL" id="AHF79102.1"/>
    </source>
</evidence>
<feature type="binding site" description="covalent" evidence="9">
    <location>
        <position position="328"/>
    </location>
    <ligand>
        <name>heme c</name>
        <dbReference type="ChEBI" id="CHEBI:61717"/>
        <label>3</label>
    </ligand>
</feature>
<evidence type="ECO:0000256" key="4">
    <source>
        <dbReference type="ARBA" id="ARBA00022723"/>
    </source>
</evidence>
<evidence type="ECO:0000259" key="12">
    <source>
        <dbReference type="PROSITE" id="PS51007"/>
    </source>
</evidence>
<keyword evidence="6" id="KW-0677">Repeat</keyword>
<evidence type="ECO:0000313" key="14">
    <source>
        <dbReference type="Proteomes" id="UP000019028"/>
    </source>
</evidence>
<evidence type="ECO:0000256" key="2">
    <source>
        <dbReference type="ARBA" id="ARBA00022475"/>
    </source>
</evidence>
<feature type="domain" description="Cytochrome c" evidence="12">
    <location>
        <begin position="315"/>
        <end position="404"/>
    </location>
</feature>
<feature type="binding site" description="covalent" evidence="9">
    <location>
        <position position="192"/>
    </location>
    <ligand>
        <name>heme c</name>
        <dbReference type="ChEBI" id="CHEBI:61717"/>
        <label>2</label>
    </ligand>
</feature>
<dbReference type="Gene3D" id="1.10.760.10">
    <property type="entry name" value="Cytochrome c-like domain"/>
    <property type="match status" value="2"/>
</dbReference>
<dbReference type="Proteomes" id="UP000019028">
    <property type="component" value="Plasmid pHS1"/>
</dbReference>
<keyword evidence="2" id="KW-1003">Cell membrane</keyword>
<dbReference type="Pfam" id="PF00034">
    <property type="entry name" value="Cytochrom_C"/>
    <property type="match status" value="1"/>
</dbReference>
<feature type="chain" id="PRO_5004790993" evidence="11">
    <location>
        <begin position="23"/>
        <end position="444"/>
    </location>
</feature>
<dbReference type="GO" id="GO:0009055">
    <property type="term" value="F:electron transfer activity"/>
    <property type="evidence" value="ECO:0007669"/>
    <property type="project" value="InterPro"/>
</dbReference>
<keyword evidence="3 9" id="KW-0349">Heme</keyword>
<evidence type="ECO:0000256" key="6">
    <source>
        <dbReference type="ARBA" id="ARBA00022737"/>
    </source>
</evidence>
<sequence length="444" mass="47180">MGNDGLRTRLLALLLAVSGAQAQAPQPPAADLIARGRYLTLAGDCGACHTAPGAALDFGGGYPLATPVGVIYSTNISSDKIRGIGGWSDEAFVRAVREGVSQDGHLLYPAMPYDAYAKLKREDVLAIKAYLMSLPPAVSSVPSTELSFPFNQRWGLTVWRWLHLARGELRDESAQTPAWNRGRYLVEALAHCGTCHTPRTFTYGMDNAKAFGGGDLGAWVAFNITPDRNAGIGTWSRTELASYLKSGCIKGKASAAGGMAEAIEQSLQYLTETDRLAIAEYIGSLAAVRDNRQTRPRDRWGTASSTVYALRAGRLSSATGAGLYNSHCASCHGGEGEGNGDGEGFPSLFHHTTTGAYDSRNVVAVILTGVSRRGQTTTVMMPAFAEWLEDEQVAALSNFVSAQFGHPSAATITPARVKALREALRAPSPAAIEDGRLEETPNGS</sequence>
<name>W0I2X3_9GAMM</name>
<evidence type="ECO:0000256" key="11">
    <source>
        <dbReference type="SAM" id="SignalP"/>
    </source>
</evidence>
<dbReference type="GO" id="GO:0005506">
    <property type="term" value="F:iron ion binding"/>
    <property type="evidence" value="ECO:0007669"/>
    <property type="project" value="InterPro"/>
</dbReference>
<dbReference type="InterPro" id="IPR036909">
    <property type="entry name" value="Cyt_c-like_dom_sf"/>
</dbReference>
<dbReference type="RefSeq" id="WP_025424229.1">
    <property type="nucleotide sequence ID" value="NZ_CP006570.1"/>
</dbReference>
<keyword evidence="8" id="KW-0472">Membrane</keyword>
<evidence type="ECO:0000256" key="8">
    <source>
        <dbReference type="ARBA" id="ARBA00023136"/>
    </source>
</evidence>
<dbReference type="HOGENOM" id="CLU_028594_0_1_6"/>
<feature type="domain" description="Cytochrome c" evidence="12">
    <location>
        <begin position="31"/>
        <end position="135"/>
    </location>
</feature>
<organism evidence="13 14">
    <name type="scientific">Sodalis praecaptivus</name>
    <dbReference type="NCBI Taxonomy" id="1239307"/>
    <lineage>
        <taxon>Bacteria</taxon>
        <taxon>Pseudomonadati</taxon>
        <taxon>Pseudomonadota</taxon>
        <taxon>Gammaproteobacteria</taxon>
        <taxon>Enterobacterales</taxon>
        <taxon>Bruguierivoracaceae</taxon>
        <taxon>Sodalis</taxon>
    </lineage>
</organism>
<dbReference type="GO" id="GO:0016614">
    <property type="term" value="F:oxidoreductase activity, acting on CH-OH group of donors"/>
    <property type="evidence" value="ECO:0007669"/>
    <property type="project" value="InterPro"/>
</dbReference>
<geneLocation type="plasmid" evidence="13 14">
    <name>pHS1</name>
</geneLocation>
<evidence type="ECO:0000256" key="1">
    <source>
        <dbReference type="ARBA" id="ARBA00004236"/>
    </source>
</evidence>
<dbReference type="GO" id="GO:0005886">
    <property type="term" value="C:plasma membrane"/>
    <property type="evidence" value="ECO:0007669"/>
    <property type="project" value="UniProtKB-SubCell"/>
</dbReference>
<evidence type="ECO:0000256" key="7">
    <source>
        <dbReference type="ARBA" id="ARBA00023004"/>
    </source>
</evidence>
<dbReference type="PROSITE" id="PS51007">
    <property type="entry name" value="CYTC"/>
    <property type="match status" value="3"/>
</dbReference>
<feature type="binding site" description="axial binding residue" evidence="10">
    <location>
        <position position="332"/>
    </location>
    <ligand>
        <name>heme c</name>
        <dbReference type="ChEBI" id="CHEBI:61717"/>
        <label>3</label>
    </ligand>
    <ligandPart>
        <name>Fe</name>
        <dbReference type="ChEBI" id="CHEBI:18248"/>
    </ligandPart>
</feature>
<protein>
    <submittedName>
        <fullName evidence="13">Gluconate 2-dehydrogenase</fullName>
    </submittedName>
</protein>
<dbReference type="OrthoDB" id="9811281at2"/>
<keyword evidence="14" id="KW-1185">Reference proteome</keyword>